<dbReference type="RefSeq" id="WP_381616752.1">
    <property type="nucleotide sequence ID" value="NZ_JBHTEB010000001.1"/>
</dbReference>
<proteinExistence type="predicted"/>
<sequence>MERPLVNARSSAPVSRTAADVLRIVSDPGTPVFVTVHEGGRRRYGYWRPSGPGGQGACYAALPTDVCDELRAARRIVLGEPLVDPAKTTYRVRAATGWAATRQPTVVVRAA</sequence>
<comment type="caution">
    <text evidence="1">The sequence shown here is derived from an EMBL/GenBank/DDBJ whole genome shotgun (WGS) entry which is preliminary data.</text>
</comment>
<gene>
    <name evidence="1" type="ORF">ACFQZ6_32910</name>
</gene>
<keyword evidence="2" id="KW-1185">Reference proteome</keyword>
<organism evidence="1 2">
    <name type="scientific">Streptomyces flavalbus</name>
    <dbReference type="NCBI Taxonomy" id="2665155"/>
    <lineage>
        <taxon>Bacteria</taxon>
        <taxon>Bacillati</taxon>
        <taxon>Actinomycetota</taxon>
        <taxon>Actinomycetes</taxon>
        <taxon>Kitasatosporales</taxon>
        <taxon>Streptomycetaceae</taxon>
        <taxon>Streptomyces</taxon>
    </lineage>
</organism>
<evidence type="ECO:0000313" key="2">
    <source>
        <dbReference type="Proteomes" id="UP001597023"/>
    </source>
</evidence>
<accession>A0ABW2WJB8</accession>
<protein>
    <submittedName>
        <fullName evidence="1">Uncharacterized protein</fullName>
    </submittedName>
</protein>
<dbReference type="Proteomes" id="UP001597023">
    <property type="component" value="Unassembled WGS sequence"/>
</dbReference>
<dbReference type="EMBL" id="JBHTEB010000001">
    <property type="protein sequence ID" value="MFD0318934.1"/>
    <property type="molecule type" value="Genomic_DNA"/>
</dbReference>
<reference evidence="2" key="1">
    <citation type="journal article" date="2019" name="Int. J. Syst. Evol. Microbiol.">
        <title>The Global Catalogue of Microorganisms (GCM) 10K type strain sequencing project: providing services to taxonomists for standard genome sequencing and annotation.</title>
        <authorList>
            <consortium name="The Broad Institute Genomics Platform"/>
            <consortium name="The Broad Institute Genome Sequencing Center for Infectious Disease"/>
            <person name="Wu L."/>
            <person name="Ma J."/>
        </authorList>
    </citation>
    <scope>NUCLEOTIDE SEQUENCE [LARGE SCALE GENOMIC DNA]</scope>
    <source>
        <strain evidence="2">CGMCC 4.7400</strain>
    </source>
</reference>
<name>A0ABW2WJB8_9ACTN</name>
<evidence type="ECO:0000313" key="1">
    <source>
        <dbReference type="EMBL" id="MFD0318934.1"/>
    </source>
</evidence>